<feature type="domain" description="Erythromycin biosynthesis protein CIII-like N-terminal" evidence="6">
    <location>
        <begin position="22"/>
        <end position="256"/>
    </location>
</feature>
<dbReference type="Gene3D" id="3.40.50.2000">
    <property type="entry name" value="Glycogen Phosphorylase B"/>
    <property type="match status" value="2"/>
</dbReference>
<keyword evidence="2" id="KW-0328">Glycosyltransferase</keyword>
<comment type="similarity">
    <text evidence="1">Belongs to the glycosyltransferase 28 family.</text>
</comment>
<dbReference type="PANTHER" id="PTHR48050:SF13">
    <property type="entry name" value="STEROL 3-BETA-GLUCOSYLTRANSFERASE UGT80A2"/>
    <property type="match status" value="1"/>
</dbReference>
<proteinExistence type="inferred from homology"/>
<evidence type="ECO:0000313" key="8">
    <source>
        <dbReference type="Proteomes" id="UP001241758"/>
    </source>
</evidence>
<keyword evidence="3" id="KW-0808">Transferase</keyword>
<evidence type="ECO:0000256" key="1">
    <source>
        <dbReference type="ARBA" id="ARBA00006962"/>
    </source>
</evidence>
<dbReference type="Pfam" id="PF21036">
    <property type="entry name" value="EryCIII-like_N"/>
    <property type="match status" value="1"/>
</dbReference>
<reference evidence="7 8" key="1">
    <citation type="submission" date="2023-05" db="EMBL/GenBank/DDBJ databases">
        <title>Actinoplanes sp. NEAU-A12 genome sequencing.</title>
        <authorList>
            <person name="Wang Z.-S."/>
        </authorList>
    </citation>
    <scope>NUCLEOTIDE SEQUENCE [LARGE SCALE GENOMIC DNA]</scope>
    <source>
        <strain evidence="7 8">NEAU-A12</strain>
    </source>
</reference>
<dbReference type="NCBIfam" id="TIGR04516">
    <property type="entry name" value="glycosyl_450act"/>
    <property type="match status" value="1"/>
</dbReference>
<dbReference type="InterPro" id="IPR050426">
    <property type="entry name" value="Glycosyltransferase_28"/>
</dbReference>
<organism evidence="7 8">
    <name type="scientific">Actinoplanes sandaracinus</name>
    <dbReference type="NCBI Taxonomy" id="3045177"/>
    <lineage>
        <taxon>Bacteria</taxon>
        <taxon>Bacillati</taxon>
        <taxon>Actinomycetota</taxon>
        <taxon>Actinomycetes</taxon>
        <taxon>Micromonosporales</taxon>
        <taxon>Micromonosporaceae</taxon>
        <taxon>Actinoplanes</taxon>
    </lineage>
</organism>
<evidence type="ECO:0000256" key="2">
    <source>
        <dbReference type="ARBA" id="ARBA00022676"/>
    </source>
</evidence>
<dbReference type="Pfam" id="PF06722">
    <property type="entry name" value="EryCIII-like_C"/>
    <property type="match status" value="1"/>
</dbReference>
<evidence type="ECO:0000259" key="5">
    <source>
        <dbReference type="Pfam" id="PF06722"/>
    </source>
</evidence>
<dbReference type="PANTHER" id="PTHR48050">
    <property type="entry name" value="STEROL 3-BETA-GLUCOSYLTRANSFERASE"/>
    <property type="match status" value="1"/>
</dbReference>
<evidence type="ECO:0000256" key="4">
    <source>
        <dbReference type="ARBA" id="ARBA00023194"/>
    </source>
</evidence>
<evidence type="ECO:0000313" key="7">
    <source>
        <dbReference type="EMBL" id="MDI6105167.1"/>
    </source>
</evidence>
<sequence length="421" mass="45899">MRILFVANPEKSIFLYMAPLAWALRSAGHDVRFASQPGFAPVITQAGLTAVPVGRDRDAWRMARMMPGAVEESRADLPLPWSCVSDPANATWEQMFHSQVAAAETAQSQNFPIIADLVEFARAWGPDLVVWEPMTYAGAIAAKACGAAHARLLFGVDVFGQTRALFHRLSDAQPAEHRGDPLADWLAPYGRRYGFDVTEDLTVGHFTIDQFPASLQDEAAGLQYVRTQYIPYGGPAVVPRWLWAKPEKPRVGLTMGLTATEVYDGYTISMAEVLESLADLDIEIVATVAEAEQAKLPPLPDNVRLVSYVPWHALAPTCAAVIHHAGAATIGTTSRHAVPQLALHYHFDQPILGRKLAEHGAGLELHTSVATGAAVRAAVLRLLTEPSFRRRAADLTAEIHAAPSPNRLVPQLEELTTKYRS</sequence>
<keyword evidence="8" id="KW-1185">Reference proteome</keyword>
<keyword evidence="4" id="KW-0045">Antibiotic biosynthesis</keyword>
<accession>A0ABT6WZI1</accession>
<dbReference type="InterPro" id="IPR010610">
    <property type="entry name" value="EryCIII-like_C"/>
</dbReference>
<dbReference type="SUPFAM" id="SSF53756">
    <property type="entry name" value="UDP-Glycosyltransferase/glycogen phosphorylase"/>
    <property type="match status" value="1"/>
</dbReference>
<comment type="caution">
    <text evidence="7">The sequence shown here is derived from an EMBL/GenBank/DDBJ whole genome shotgun (WGS) entry which is preliminary data.</text>
</comment>
<dbReference type="RefSeq" id="WP_282766635.1">
    <property type="nucleotide sequence ID" value="NZ_JASCTH010000041.1"/>
</dbReference>
<dbReference type="InterPro" id="IPR030953">
    <property type="entry name" value="Glycosyl_450act"/>
</dbReference>
<protein>
    <submittedName>
        <fullName evidence="7">Activator-dependent family glycosyltransferase</fullName>
    </submittedName>
</protein>
<dbReference type="EMBL" id="JASCTH010000041">
    <property type="protein sequence ID" value="MDI6105167.1"/>
    <property type="molecule type" value="Genomic_DNA"/>
</dbReference>
<evidence type="ECO:0000256" key="3">
    <source>
        <dbReference type="ARBA" id="ARBA00022679"/>
    </source>
</evidence>
<name>A0ABT6WZI1_9ACTN</name>
<dbReference type="Proteomes" id="UP001241758">
    <property type="component" value="Unassembled WGS sequence"/>
</dbReference>
<feature type="domain" description="Erythromycin biosynthesis protein CIII-like C-terminal" evidence="5">
    <location>
        <begin position="272"/>
        <end position="415"/>
    </location>
</feature>
<dbReference type="CDD" id="cd03784">
    <property type="entry name" value="GT1_Gtf-like"/>
    <property type="match status" value="1"/>
</dbReference>
<evidence type="ECO:0000259" key="6">
    <source>
        <dbReference type="Pfam" id="PF21036"/>
    </source>
</evidence>
<gene>
    <name evidence="7" type="ORF">QLQ12_41940</name>
</gene>
<dbReference type="InterPro" id="IPR002213">
    <property type="entry name" value="UDP_glucos_trans"/>
</dbReference>
<dbReference type="InterPro" id="IPR048284">
    <property type="entry name" value="EryCIII-like_N"/>
</dbReference>